<dbReference type="EMBL" id="KQ979533">
    <property type="protein sequence ID" value="KYN21106.1"/>
    <property type="molecule type" value="Genomic_DNA"/>
</dbReference>
<dbReference type="AlphaFoldDB" id="A0A151J8E7"/>
<protein>
    <submittedName>
        <fullName evidence="1">Uncharacterized protein</fullName>
    </submittedName>
</protein>
<name>A0A151J8E7_9HYME</name>
<reference evidence="1 2" key="1">
    <citation type="submission" date="2015-09" db="EMBL/GenBank/DDBJ databases">
        <title>Trachymyrmex cornetzi WGS genome.</title>
        <authorList>
            <person name="Nygaard S."/>
            <person name="Hu H."/>
            <person name="Boomsma J."/>
            <person name="Zhang G."/>
        </authorList>
    </citation>
    <scope>NUCLEOTIDE SEQUENCE [LARGE SCALE GENOMIC DNA]</scope>
    <source>
        <strain evidence="1">Tcor2-1</strain>
        <tissue evidence="1">Whole body</tissue>
    </source>
</reference>
<gene>
    <name evidence="1" type="ORF">ALC57_06498</name>
</gene>
<accession>A0A151J8E7</accession>
<evidence type="ECO:0000313" key="2">
    <source>
        <dbReference type="Proteomes" id="UP000078492"/>
    </source>
</evidence>
<evidence type="ECO:0000313" key="1">
    <source>
        <dbReference type="EMBL" id="KYN21106.1"/>
    </source>
</evidence>
<proteinExistence type="predicted"/>
<organism evidence="1 2">
    <name type="scientific">Trachymyrmex cornetzi</name>
    <dbReference type="NCBI Taxonomy" id="471704"/>
    <lineage>
        <taxon>Eukaryota</taxon>
        <taxon>Metazoa</taxon>
        <taxon>Ecdysozoa</taxon>
        <taxon>Arthropoda</taxon>
        <taxon>Hexapoda</taxon>
        <taxon>Insecta</taxon>
        <taxon>Pterygota</taxon>
        <taxon>Neoptera</taxon>
        <taxon>Endopterygota</taxon>
        <taxon>Hymenoptera</taxon>
        <taxon>Apocrita</taxon>
        <taxon>Aculeata</taxon>
        <taxon>Formicoidea</taxon>
        <taxon>Formicidae</taxon>
        <taxon>Myrmicinae</taxon>
        <taxon>Trachymyrmex</taxon>
    </lineage>
</organism>
<dbReference type="Proteomes" id="UP000078492">
    <property type="component" value="Unassembled WGS sequence"/>
</dbReference>
<sequence length="62" mass="7089">MPSASSQMHAHQIDQKAVVLYLGPTSKPNFRIETAHERYRYLRDSLENLKREPSGAVSVITY</sequence>
<keyword evidence="2" id="KW-1185">Reference proteome</keyword>